<dbReference type="Proteomes" id="UP000293360">
    <property type="component" value="Unassembled WGS sequence"/>
</dbReference>
<feature type="region of interest" description="Disordered" evidence="6">
    <location>
        <begin position="302"/>
        <end position="327"/>
    </location>
</feature>
<keyword evidence="3 7" id="KW-1133">Transmembrane helix</keyword>
<dbReference type="InterPro" id="IPR052337">
    <property type="entry name" value="SAT4-like"/>
</dbReference>
<evidence type="ECO:0000256" key="6">
    <source>
        <dbReference type="SAM" id="MobiDB-lite"/>
    </source>
</evidence>
<comment type="subcellular location">
    <subcellularLocation>
        <location evidence="1">Membrane</location>
        <topology evidence="1">Multi-pass membrane protein</topology>
    </subcellularLocation>
</comment>
<feature type="compositionally biased region" description="Polar residues" evidence="6">
    <location>
        <begin position="361"/>
        <end position="375"/>
    </location>
</feature>
<evidence type="ECO:0000256" key="2">
    <source>
        <dbReference type="ARBA" id="ARBA00022692"/>
    </source>
</evidence>
<protein>
    <recommendedName>
        <fullName evidence="8">Rhodopsin domain-containing protein</fullName>
    </recommendedName>
</protein>
<dbReference type="InterPro" id="IPR049326">
    <property type="entry name" value="Rhodopsin_dom_fungi"/>
</dbReference>
<feature type="transmembrane region" description="Helical" evidence="7">
    <location>
        <begin position="253"/>
        <end position="278"/>
    </location>
</feature>
<evidence type="ECO:0000256" key="1">
    <source>
        <dbReference type="ARBA" id="ARBA00004141"/>
    </source>
</evidence>
<evidence type="ECO:0000256" key="3">
    <source>
        <dbReference type="ARBA" id="ARBA00022989"/>
    </source>
</evidence>
<evidence type="ECO:0000313" key="9">
    <source>
        <dbReference type="EMBL" id="RYP10495.1"/>
    </source>
</evidence>
<comment type="caution">
    <text evidence="9">The sequence shown here is derived from an EMBL/GenBank/DDBJ whole genome shotgun (WGS) entry which is preliminary data.</text>
</comment>
<accession>A0A4Q4TSR5</accession>
<evidence type="ECO:0000256" key="7">
    <source>
        <dbReference type="SAM" id="Phobius"/>
    </source>
</evidence>
<comment type="similarity">
    <text evidence="5">Belongs to the SAT4 family.</text>
</comment>
<reference evidence="9 10" key="1">
    <citation type="submission" date="2018-06" db="EMBL/GenBank/DDBJ databases">
        <title>Complete Genomes of Monosporascus.</title>
        <authorList>
            <person name="Robinson A.J."/>
            <person name="Natvig D.O."/>
        </authorList>
    </citation>
    <scope>NUCLEOTIDE SEQUENCE [LARGE SCALE GENOMIC DNA]</scope>
    <source>
        <strain evidence="9 10">CBS 110550</strain>
    </source>
</reference>
<feature type="transmembrane region" description="Helical" evidence="7">
    <location>
        <begin position="59"/>
        <end position="81"/>
    </location>
</feature>
<keyword evidence="2 7" id="KW-0812">Transmembrane</keyword>
<dbReference type="Pfam" id="PF20684">
    <property type="entry name" value="Fung_rhodopsin"/>
    <property type="match status" value="1"/>
</dbReference>
<feature type="region of interest" description="Disordered" evidence="6">
    <location>
        <begin position="359"/>
        <end position="396"/>
    </location>
</feature>
<organism evidence="9 10">
    <name type="scientific">Monosporascus ibericus</name>
    <dbReference type="NCBI Taxonomy" id="155417"/>
    <lineage>
        <taxon>Eukaryota</taxon>
        <taxon>Fungi</taxon>
        <taxon>Dikarya</taxon>
        <taxon>Ascomycota</taxon>
        <taxon>Pezizomycotina</taxon>
        <taxon>Sordariomycetes</taxon>
        <taxon>Xylariomycetidae</taxon>
        <taxon>Xylariales</taxon>
        <taxon>Xylariales incertae sedis</taxon>
        <taxon>Monosporascus</taxon>
    </lineage>
</organism>
<dbReference type="STRING" id="155417.A0A4Q4TSR5"/>
<dbReference type="GO" id="GO:0016020">
    <property type="term" value="C:membrane"/>
    <property type="evidence" value="ECO:0007669"/>
    <property type="project" value="UniProtKB-SubCell"/>
</dbReference>
<keyword evidence="4 7" id="KW-0472">Membrane</keyword>
<evidence type="ECO:0000256" key="4">
    <source>
        <dbReference type="ARBA" id="ARBA00023136"/>
    </source>
</evidence>
<evidence type="ECO:0000256" key="5">
    <source>
        <dbReference type="ARBA" id="ARBA00038359"/>
    </source>
</evidence>
<dbReference type="PANTHER" id="PTHR33048">
    <property type="entry name" value="PTH11-LIKE INTEGRAL MEMBRANE PROTEIN (AFU_ORTHOLOGUE AFUA_5G11245)"/>
    <property type="match status" value="1"/>
</dbReference>
<feature type="transmembrane region" description="Helical" evidence="7">
    <location>
        <begin position="182"/>
        <end position="207"/>
    </location>
</feature>
<name>A0A4Q4TSR5_9PEZI</name>
<dbReference type="AlphaFoldDB" id="A0A4Q4TSR5"/>
<feature type="transmembrane region" description="Helical" evidence="7">
    <location>
        <begin position="219"/>
        <end position="241"/>
    </location>
</feature>
<dbReference type="OrthoDB" id="3648173at2759"/>
<dbReference type="EMBL" id="QJNU01000018">
    <property type="protein sequence ID" value="RYP10495.1"/>
    <property type="molecule type" value="Genomic_DNA"/>
</dbReference>
<gene>
    <name evidence="9" type="ORF">DL764_000678</name>
</gene>
<dbReference type="PANTHER" id="PTHR33048:SF47">
    <property type="entry name" value="INTEGRAL MEMBRANE PROTEIN-RELATED"/>
    <property type="match status" value="1"/>
</dbReference>
<keyword evidence="10" id="KW-1185">Reference proteome</keyword>
<feature type="transmembrane region" description="Helical" evidence="7">
    <location>
        <begin position="101"/>
        <end position="127"/>
    </location>
</feature>
<evidence type="ECO:0000313" key="10">
    <source>
        <dbReference type="Proteomes" id="UP000293360"/>
    </source>
</evidence>
<evidence type="ECO:0000259" key="8">
    <source>
        <dbReference type="Pfam" id="PF20684"/>
    </source>
</evidence>
<feature type="transmembrane region" description="Helical" evidence="7">
    <location>
        <begin position="27"/>
        <end position="47"/>
    </location>
</feature>
<feature type="domain" description="Rhodopsin" evidence="8">
    <location>
        <begin position="44"/>
        <end position="282"/>
    </location>
</feature>
<feature type="transmembrane region" description="Helical" evidence="7">
    <location>
        <begin position="139"/>
        <end position="162"/>
    </location>
</feature>
<sequence length="396" mass="43467">MANMLDLTTRFATEPPPVLPAGRGVHIWRTAVVMPLITFVFVALRFYARRVVLTRALALDDYVVAATMVTIIVHAVLMAQATRHGMGLHIWEYTRELNSEYYLWIGISSMFYVLSLAGFKSALLLLYLQLFGVNSKFRIACYAALFYTLGYLTCNLLTEFLGCNPIQKKWHPELPGKCINTIAANIAYGAGHMTSDLIIGILPLVMIWRLQFPTTRQKLGLSLALGSGLLAWAVACVRWGISTYNMLSDDRPWWAGISFLFSILEVNTGLICACMATLSPLSHMLDWGRAWTSNLKSSLKSSVRRPSGNDDTLELGRAPTRRTTRGGAAHIARHGSNDSLQGSLDCSLDSGPWSAELTPYDVSSNAVPGTRNSGNFAPYDLQGPQAITAGAGKPEQ</sequence>
<proteinExistence type="inferred from homology"/>